<dbReference type="OrthoDB" id="9793039at2"/>
<dbReference type="PROSITE" id="PS51819">
    <property type="entry name" value="VOC"/>
    <property type="match status" value="2"/>
</dbReference>
<reference evidence="2 3" key="2">
    <citation type="submission" date="2018-12" db="EMBL/GenBank/DDBJ databases">
        <title>Nakamurella antarcticus sp. nov., isolated from Antarctica South Shetland Islands soil.</title>
        <authorList>
            <person name="Peng F."/>
        </authorList>
    </citation>
    <scope>NUCLEOTIDE SEQUENCE [LARGE SCALE GENOMIC DNA]</scope>
    <source>
        <strain evidence="2 3">S14-144</strain>
    </source>
</reference>
<dbReference type="InterPro" id="IPR004360">
    <property type="entry name" value="Glyas_Fos-R_dOase_dom"/>
</dbReference>
<dbReference type="KEGG" id="nak:EH165_12590"/>
<dbReference type="RefSeq" id="WP_124799754.1">
    <property type="nucleotide sequence ID" value="NZ_CP034170.1"/>
</dbReference>
<dbReference type="InterPro" id="IPR037523">
    <property type="entry name" value="VOC_core"/>
</dbReference>
<reference evidence="2 3" key="1">
    <citation type="submission" date="2018-11" db="EMBL/GenBank/DDBJ databases">
        <authorList>
            <person name="Da X."/>
        </authorList>
    </citation>
    <scope>NUCLEOTIDE SEQUENCE [LARGE SCALE GENOMIC DNA]</scope>
    <source>
        <strain evidence="2 3">S14-144</strain>
    </source>
</reference>
<evidence type="ECO:0000313" key="2">
    <source>
        <dbReference type="EMBL" id="AZI58850.1"/>
    </source>
</evidence>
<dbReference type="Gene3D" id="3.10.180.10">
    <property type="entry name" value="2,3-Dihydroxybiphenyl 1,2-Dioxygenase, domain 1"/>
    <property type="match status" value="2"/>
</dbReference>
<dbReference type="Proteomes" id="UP000268084">
    <property type="component" value="Chromosome"/>
</dbReference>
<evidence type="ECO:0000259" key="1">
    <source>
        <dbReference type="PROSITE" id="PS51819"/>
    </source>
</evidence>
<protein>
    <submittedName>
        <fullName evidence="2">VOC family protein</fullName>
    </submittedName>
</protein>
<dbReference type="Pfam" id="PF00903">
    <property type="entry name" value="Glyoxalase"/>
    <property type="match status" value="2"/>
</dbReference>
<dbReference type="InterPro" id="IPR052164">
    <property type="entry name" value="Anthracycline_SecMetBiosynth"/>
</dbReference>
<keyword evidence="3" id="KW-1185">Reference proteome</keyword>
<dbReference type="PANTHER" id="PTHR33993">
    <property type="entry name" value="GLYOXALASE-RELATED"/>
    <property type="match status" value="1"/>
</dbReference>
<sequence>MPTRDTPFKAGTPCWADLFTSDADKSRSFYHDVMGWTADEPNPAYGGYVNFRAGGSGSGKSSAAGHRAAGMMGGNTTESPVPDMWTLYFSVDDIDAVVAKAVGLGARVRSGPHPVGDLGSMAVLTDPSGGAFGLWQGGIHPGFSHHLEPGSAAWFEYHATDFASGTAFYAALFEWELSVLADSDEFRYTNAQVAGEDVVGLMDSRAMLPAGHPPFWTIYFSVADMDSALGTVVELGGSIEHRDDDSPYGRTAAVVDSTGARVKLHCEAADH</sequence>
<dbReference type="SUPFAM" id="SSF54593">
    <property type="entry name" value="Glyoxalase/Bleomycin resistance protein/Dihydroxybiphenyl dioxygenase"/>
    <property type="match status" value="2"/>
</dbReference>
<dbReference type="EMBL" id="CP034170">
    <property type="protein sequence ID" value="AZI58850.1"/>
    <property type="molecule type" value="Genomic_DNA"/>
</dbReference>
<gene>
    <name evidence="2" type="ORF">EH165_12590</name>
</gene>
<proteinExistence type="predicted"/>
<dbReference type="InterPro" id="IPR029068">
    <property type="entry name" value="Glyas_Bleomycin-R_OHBP_Dase"/>
</dbReference>
<dbReference type="AlphaFoldDB" id="A0A3G8ZNL2"/>
<accession>A0A3G8ZNL2</accession>
<dbReference type="PANTHER" id="PTHR33993:SF14">
    <property type="entry name" value="GB|AAF24581.1"/>
    <property type="match status" value="1"/>
</dbReference>
<name>A0A3G8ZNL2_9ACTN</name>
<dbReference type="CDD" id="cd07247">
    <property type="entry name" value="SgaA_N_like"/>
    <property type="match status" value="1"/>
</dbReference>
<evidence type="ECO:0000313" key="3">
    <source>
        <dbReference type="Proteomes" id="UP000268084"/>
    </source>
</evidence>
<feature type="domain" description="VOC" evidence="1">
    <location>
        <begin position="151"/>
        <end position="267"/>
    </location>
</feature>
<feature type="domain" description="VOC" evidence="1">
    <location>
        <begin position="12"/>
        <end position="137"/>
    </location>
</feature>
<organism evidence="2 3">
    <name type="scientific">Nakamurella antarctica</name>
    <dbReference type="NCBI Taxonomy" id="1902245"/>
    <lineage>
        <taxon>Bacteria</taxon>
        <taxon>Bacillati</taxon>
        <taxon>Actinomycetota</taxon>
        <taxon>Actinomycetes</taxon>
        <taxon>Nakamurellales</taxon>
        <taxon>Nakamurellaceae</taxon>
        <taxon>Nakamurella</taxon>
    </lineage>
</organism>